<keyword evidence="1" id="KW-0175">Coiled coil</keyword>
<keyword evidence="5" id="KW-1185">Reference proteome</keyword>
<evidence type="ECO:0000256" key="1">
    <source>
        <dbReference type="SAM" id="Coils"/>
    </source>
</evidence>
<dbReference type="InterPro" id="IPR007060">
    <property type="entry name" value="FtsL/DivIC"/>
</dbReference>
<dbReference type="AlphaFoldDB" id="A0A4R4VRI9"/>
<gene>
    <name evidence="4" type="ORF">E1181_12050</name>
</gene>
<evidence type="ECO:0000256" key="2">
    <source>
        <dbReference type="SAM" id="MobiDB-lite"/>
    </source>
</evidence>
<evidence type="ECO:0000313" key="4">
    <source>
        <dbReference type="EMBL" id="TDD06717.1"/>
    </source>
</evidence>
<keyword evidence="3" id="KW-0472">Membrane</keyword>
<organism evidence="4 5">
    <name type="scientific">Saccharopolyspora terrae</name>
    <dbReference type="NCBI Taxonomy" id="2530384"/>
    <lineage>
        <taxon>Bacteria</taxon>
        <taxon>Bacillati</taxon>
        <taxon>Actinomycetota</taxon>
        <taxon>Actinomycetes</taxon>
        <taxon>Pseudonocardiales</taxon>
        <taxon>Pseudonocardiaceae</taxon>
        <taxon>Saccharopolyspora</taxon>
    </lineage>
</organism>
<evidence type="ECO:0000313" key="5">
    <source>
        <dbReference type="Proteomes" id="UP000295674"/>
    </source>
</evidence>
<reference evidence="4 5" key="1">
    <citation type="submission" date="2019-03" db="EMBL/GenBank/DDBJ databases">
        <title>Draft genome sequences of novel Actinobacteria.</title>
        <authorList>
            <person name="Sahin N."/>
            <person name="Ay H."/>
            <person name="Saygin H."/>
        </authorList>
    </citation>
    <scope>NUCLEOTIDE SEQUENCE [LARGE SCALE GENOMIC DNA]</scope>
    <source>
        <strain evidence="4 5">16K309</strain>
    </source>
</reference>
<evidence type="ECO:0000256" key="3">
    <source>
        <dbReference type="SAM" id="Phobius"/>
    </source>
</evidence>
<feature type="compositionally biased region" description="Polar residues" evidence="2">
    <location>
        <begin position="33"/>
        <end position="42"/>
    </location>
</feature>
<feature type="compositionally biased region" description="Polar residues" evidence="2">
    <location>
        <begin position="1"/>
        <end position="11"/>
    </location>
</feature>
<sequence>MPAGRASNSQGRGERNVPPSRRQVRARRDSAQRKTTGTSSVRGTPKRRPASRAKSSTGGAFKLSSTRRAAVLALLVCVMALSVAVPLRTYLSQRDELAAQESQRVELEIQVRELEQRKQELSDPAQVEAEARARLGYVRPGETPYIVEVPQAPAPPPPRAPGDDGVPWYEEMWNSVLGKES</sequence>
<accession>A0A4R4VRI9</accession>
<dbReference type="EMBL" id="SMKS01000015">
    <property type="protein sequence ID" value="TDD06717.1"/>
    <property type="molecule type" value="Genomic_DNA"/>
</dbReference>
<feature type="region of interest" description="Disordered" evidence="2">
    <location>
        <begin position="1"/>
        <end position="61"/>
    </location>
</feature>
<proteinExistence type="predicted"/>
<feature type="coiled-coil region" evidence="1">
    <location>
        <begin position="90"/>
        <end position="124"/>
    </location>
</feature>
<feature type="transmembrane region" description="Helical" evidence="3">
    <location>
        <begin position="69"/>
        <end position="87"/>
    </location>
</feature>
<keyword evidence="3" id="KW-1133">Transmembrane helix</keyword>
<keyword evidence="3" id="KW-0812">Transmembrane</keyword>
<name>A0A4R4VRI9_9PSEU</name>
<protein>
    <submittedName>
        <fullName evidence="4">Septum formation initiator family protein</fullName>
    </submittedName>
</protein>
<dbReference type="Proteomes" id="UP000295674">
    <property type="component" value="Unassembled WGS sequence"/>
</dbReference>
<dbReference type="Pfam" id="PF04977">
    <property type="entry name" value="DivIC"/>
    <property type="match status" value="1"/>
</dbReference>
<comment type="caution">
    <text evidence="4">The sequence shown here is derived from an EMBL/GenBank/DDBJ whole genome shotgun (WGS) entry which is preliminary data.</text>
</comment>
<dbReference type="OrthoDB" id="5187715at2"/>